<reference evidence="1 2" key="1">
    <citation type="submission" date="2017-09" db="EMBL/GenBank/DDBJ databases">
        <title>Large-scale bioinformatics analysis of Bacillus genomes uncovers conserved roles of natural products in bacterial physiology.</title>
        <authorList>
            <consortium name="Agbiome Team Llc"/>
            <person name="Bleich R.M."/>
            <person name="Kirk G.J."/>
            <person name="Santa Maria K.C."/>
            <person name="Allen S.E."/>
            <person name="Farag S."/>
            <person name="Shank E.A."/>
            <person name="Bowers A."/>
        </authorList>
    </citation>
    <scope>NUCLEOTIDE SEQUENCE [LARGE SCALE GENOMIC DNA]</scope>
    <source>
        <strain evidence="1 2">AFS005140</strain>
    </source>
</reference>
<sequence length="98" mass="10893">MIMNIKVDELKENEDGIKGGRITITNEAHTITINSQHVDDAYYLASNLEDCANTIEVKQNCEKCCQCDGKGVGLDWGAMKFWECDECNGTGEVDSKEN</sequence>
<name>A0ABD6SAT2_BACTU</name>
<gene>
    <name evidence="1" type="ORF">CN495_08540</name>
</gene>
<accession>A0ABD6SAT2</accession>
<evidence type="ECO:0000313" key="1">
    <source>
        <dbReference type="EMBL" id="PER55788.1"/>
    </source>
</evidence>
<comment type="caution">
    <text evidence="1">The sequence shown here is derived from an EMBL/GenBank/DDBJ whole genome shotgun (WGS) entry which is preliminary data.</text>
</comment>
<proteinExistence type="predicted"/>
<organism evidence="1 2">
    <name type="scientific">Bacillus thuringiensis</name>
    <dbReference type="NCBI Taxonomy" id="1428"/>
    <lineage>
        <taxon>Bacteria</taxon>
        <taxon>Bacillati</taxon>
        <taxon>Bacillota</taxon>
        <taxon>Bacilli</taxon>
        <taxon>Bacillales</taxon>
        <taxon>Bacillaceae</taxon>
        <taxon>Bacillus</taxon>
        <taxon>Bacillus cereus group</taxon>
    </lineage>
</organism>
<evidence type="ECO:0000313" key="2">
    <source>
        <dbReference type="Proteomes" id="UP000219897"/>
    </source>
</evidence>
<dbReference type="AlphaFoldDB" id="A0ABD6SAT2"/>
<dbReference type="Proteomes" id="UP000219897">
    <property type="component" value="Unassembled WGS sequence"/>
</dbReference>
<dbReference type="EMBL" id="NTYF01000023">
    <property type="protein sequence ID" value="PER55788.1"/>
    <property type="molecule type" value="Genomic_DNA"/>
</dbReference>
<protein>
    <submittedName>
        <fullName evidence="1">Transcriptional regulator</fullName>
    </submittedName>
</protein>